<protein>
    <recommendedName>
        <fullName evidence="4">DUF998 domain-containing protein</fullName>
    </recommendedName>
</protein>
<reference evidence="3" key="1">
    <citation type="submission" date="2016-12" db="EMBL/GenBank/DDBJ databases">
        <authorList>
            <person name="Herbold C."/>
        </authorList>
    </citation>
    <scope>NUCLEOTIDE SEQUENCE [LARGE SCALE GENOMIC DNA]</scope>
</reference>
<gene>
    <name evidence="2" type="ORF">NSIN_20639</name>
</gene>
<feature type="transmembrane region" description="Helical" evidence="1">
    <location>
        <begin position="86"/>
        <end position="105"/>
    </location>
</feature>
<keyword evidence="3" id="KW-1185">Reference proteome</keyword>
<feature type="transmembrane region" description="Helical" evidence="1">
    <location>
        <begin position="200"/>
        <end position="219"/>
    </location>
</feature>
<dbReference type="AlphaFoldDB" id="A0A2H1EHB2"/>
<accession>A0A2H1EHB2</accession>
<feature type="transmembrane region" description="Helical" evidence="1">
    <location>
        <begin position="54"/>
        <end position="74"/>
    </location>
</feature>
<feature type="transmembrane region" description="Helical" evidence="1">
    <location>
        <begin position="169"/>
        <end position="188"/>
    </location>
</feature>
<evidence type="ECO:0000313" key="2">
    <source>
        <dbReference type="EMBL" id="SHO45381.1"/>
    </source>
</evidence>
<proteinExistence type="predicted"/>
<feature type="transmembrane region" description="Helical" evidence="1">
    <location>
        <begin position="125"/>
        <end position="149"/>
    </location>
</feature>
<keyword evidence="1" id="KW-1133">Transmembrane helix</keyword>
<dbReference type="EMBL" id="FRFC01000003">
    <property type="protein sequence ID" value="SHO45381.1"/>
    <property type="molecule type" value="Genomic_DNA"/>
</dbReference>
<evidence type="ECO:0000256" key="1">
    <source>
        <dbReference type="SAM" id="Phobius"/>
    </source>
</evidence>
<evidence type="ECO:0000313" key="3">
    <source>
        <dbReference type="Proteomes" id="UP000232412"/>
    </source>
</evidence>
<name>A0A2H1EHB2_9ARCH</name>
<keyword evidence="1" id="KW-0812">Transmembrane</keyword>
<dbReference type="Proteomes" id="UP000232412">
    <property type="component" value="Unassembled WGS sequence"/>
</dbReference>
<keyword evidence="1" id="KW-0472">Membrane</keyword>
<organism evidence="2 3">
    <name type="scientific">Nitrosotalea sinensis</name>
    <dbReference type="NCBI Taxonomy" id="1499975"/>
    <lineage>
        <taxon>Archaea</taxon>
        <taxon>Nitrososphaerota</taxon>
        <taxon>Nitrososphaeria</taxon>
        <taxon>Nitrosotaleales</taxon>
        <taxon>Nitrosotaleaceae</taxon>
        <taxon>Nitrosotalea</taxon>
    </lineage>
</organism>
<feature type="transmembrane region" description="Helical" evidence="1">
    <location>
        <begin position="231"/>
        <end position="249"/>
    </location>
</feature>
<evidence type="ECO:0008006" key="4">
    <source>
        <dbReference type="Google" id="ProtNLM"/>
    </source>
</evidence>
<sequence length="266" mass="29769">MILLSLTSQIKGKNELIRKAKSFRFPSLISNFKRYSRLDEWGVDLFEMKKNRSAIDIAIFASAAASALIVYLVFGPSIDAAIKQSPLIIDIMFVPSFGIGFLYGLRMTDRVMHPSESRSPTKRAIYKIFLFLFIMGAIFTTVSFALHGGAHPVHKSIFSDGLIPWASDFIQANGGLTFLIVSSITIMAAATKRIVGMEGVLSKLFTFVGTYIFFSMLAMTFTHSDPTHSQVYLYAFYQAGIVGGMFYQMNKLTTRANMWEDYNNGF</sequence>